<dbReference type="Proteomes" id="UP000006334">
    <property type="component" value="Unassembled WGS sequence"/>
</dbReference>
<evidence type="ECO:0000313" key="6">
    <source>
        <dbReference type="Proteomes" id="UP000006334"/>
    </source>
</evidence>
<keyword evidence="3" id="KW-0472">Membrane</keyword>
<dbReference type="PANTHER" id="PTHR32309:SF31">
    <property type="entry name" value="CAPSULAR EXOPOLYSACCHARIDE FAMILY"/>
    <property type="match status" value="1"/>
</dbReference>
<evidence type="ECO:0000259" key="4">
    <source>
        <dbReference type="PROSITE" id="PS51898"/>
    </source>
</evidence>
<dbReference type="PROSITE" id="PS51898">
    <property type="entry name" value="TYR_RECOMBINASE"/>
    <property type="match status" value="1"/>
</dbReference>
<organism evidence="5 6">
    <name type="scientific">Aliiglaciecola lipolytica E3</name>
    <dbReference type="NCBI Taxonomy" id="1127673"/>
    <lineage>
        <taxon>Bacteria</taxon>
        <taxon>Pseudomonadati</taxon>
        <taxon>Pseudomonadota</taxon>
        <taxon>Gammaproteobacteria</taxon>
        <taxon>Alteromonadales</taxon>
        <taxon>Alteromonadaceae</taxon>
        <taxon>Aliiglaciecola</taxon>
    </lineage>
</organism>
<dbReference type="SUPFAM" id="SSF56349">
    <property type="entry name" value="DNA breaking-rejoining enzymes"/>
    <property type="match status" value="1"/>
</dbReference>
<evidence type="ECO:0000256" key="2">
    <source>
        <dbReference type="SAM" id="Coils"/>
    </source>
</evidence>
<evidence type="ECO:0000313" key="5">
    <source>
        <dbReference type="EMBL" id="GAC16235.1"/>
    </source>
</evidence>
<dbReference type="Pfam" id="PF00589">
    <property type="entry name" value="Phage_integrase"/>
    <property type="match status" value="1"/>
</dbReference>
<dbReference type="EMBL" id="BAEN01000068">
    <property type="protein sequence ID" value="GAC16235.1"/>
    <property type="molecule type" value="Genomic_DNA"/>
</dbReference>
<comment type="caution">
    <text evidence="5">The sequence shown here is derived from an EMBL/GenBank/DDBJ whole genome shotgun (WGS) entry which is preliminary data.</text>
</comment>
<protein>
    <recommendedName>
        <fullName evidence="4">Tyr recombinase domain-containing protein</fullName>
    </recommendedName>
</protein>
<keyword evidence="1" id="KW-0233">DNA recombination</keyword>
<dbReference type="InterPro" id="IPR011010">
    <property type="entry name" value="DNA_brk_join_enz"/>
</dbReference>
<dbReference type="InterPro" id="IPR002104">
    <property type="entry name" value="Integrase_catalytic"/>
</dbReference>
<dbReference type="CDD" id="cd00397">
    <property type="entry name" value="DNA_BRE_C"/>
    <property type="match status" value="1"/>
</dbReference>
<keyword evidence="3" id="KW-0812">Transmembrane</keyword>
<dbReference type="InterPro" id="IPR050445">
    <property type="entry name" value="Bact_polysacc_biosynth/exp"/>
</dbReference>
<feature type="transmembrane region" description="Helical" evidence="3">
    <location>
        <begin position="35"/>
        <end position="54"/>
    </location>
</feature>
<feature type="domain" description="Tyr recombinase" evidence="4">
    <location>
        <begin position="489"/>
        <end position="656"/>
    </location>
</feature>
<dbReference type="PANTHER" id="PTHR32309">
    <property type="entry name" value="TYROSINE-PROTEIN KINASE"/>
    <property type="match status" value="1"/>
</dbReference>
<dbReference type="OrthoDB" id="6377028at2"/>
<dbReference type="GO" id="GO:0003677">
    <property type="term" value="F:DNA binding"/>
    <property type="evidence" value="ECO:0007669"/>
    <property type="project" value="InterPro"/>
</dbReference>
<dbReference type="AlphaFoldDB" id="K6YYD3"/>
<reference evidence="5 6" key="1">
    <citation type="journal article" date="2017" name="Antonie Van Leeuwenhoek">
        <title>Rhizobium rhizosphaerae sp. nov., a novel species isolated from rice rhizosphere.</title>
        <authorList>
            <person name="Zhao J.J."/>
            <person name="Zhang J."/>
            <person name="Zhang R.J."/>
            <person name="Zhang C.W."/>
            <person name="Yin H.Q."/>
            <person name="Zhang X.X."/>
        </authorList>
    </citation>
    <scope>NUCLEOTIDE SEQUENCE [LARGE SCALE GENOMIC DNA]</scope>
    <source>
        <strain evidence="5 6">E3</strain>
    </source>
</reference>
<keyword evidence="3" id="KW-1133">Transmembrane helix</keyword>
<dbReference type="GO" id="GO:0006310">
    <property type="term" value="P:DNA recombination"/>
    <property type="evidence" value="ECO:0007669"/>
    <property type="project" value="UniProtKB-KW"/>
</dbReference>
<keyword evidence="6" id="KW-1185">Reference proteome</keyword>
<dbReference type="eggNOG" id="COG3206">
    <property type="taxonomic scope" value="Bacteria"/>
</dbReference>
<proteinExistence type="predicted"/>
<dbReference type="RefSeq" id="WP_008846037.1">
    <property type="nucleotide sequence ID" value="NZ_BAEN01000068.1"/>
</dbReference>
<evidence type="ECO:0000256" key="3">
    <source>
        <dbReference type="SAM" id="Phobius"/>
    </source>
</evidence>
<feature type="coiled-coil region" evidence="2">
    <location>
        <begin position="292"/>
        <end position="383"/>
    </location>
</feature>
<gene>
    <name evidence="5" type="ORF">GLIP_3624</name>
</gene>
<keyword evidence="2" id="KW-0175">Coiled coil</keyword>
<sequence>MAFSENVEVIPPQFGADSTDMRSQQEAKKLQKQKWWVLSISFLVVFVVAMIWIWSRSPIYQSQAIIHFSYAQQLNNEQTAVPEEQITLNNKRLTSNRILDSLSTQLANEYSLNLSTEALAKMVSTEEHLDSRIINLFTTGENKDHLQPVLEQWLALYLERLQEETDENTVEDLSLGQEKLIALEQKIIEQRELAEQFSEENNIISMERDENRALSKIKSMGAALDTAETQQAEATATLESVKQSIAQGEAVYHPADKARLDGIRSAIRDRKAELHELSQRYTPEYMNLDPDIVNKKRKIKELESRYEAITAESQQNFVEDLQRTVVASEQKQKQLEMQLDELGKDAQAFNQKLEEYSRLMRSLSQLQEQAQQLKDQLVETEVQKPFQAKINVLEEPFVPTYPISPNYWRDSAIALAAAVLVSLFALLIFSFIHRQKTPAPTMTSYNVVPPSLGLTLEQQMAAQHALEQQKNAQLGHQQTPLQLSQTATSTPARLISEAECQSLYKVANRDGKLAMSLILNGVSPSELLVVTIQDFDLETQSLEIPGEFARSVAVTEECAQIVENLSATQPPESKLLGSRLDEQQLDQMIINIAHDAGVAFAEQFSIAALRHTYLTFLVVQGARLNDLERVAGFVSPADLSLYRQVNRRGEPCDIEALNLQFPLAG</sequence>
<dbReference type="eggNOG" id="COG0582">
    <property type="taxonomic scope" value="Bacteria"/>
</dbReference>
<dbReference type="STRING" id="1127673.GLIP_3624"/>
<dbReference type="GO" id="GO:0015074">
    <property type="term" value="P:DNA integration"/>
    <property type="evidence" value="ECO:0007669"/>
    <property type="project" value="InterPro"/>
</dbReference>
<feature type="transmembrane region" description="Helical" evidence="3">
    <location>
        <begin position="412"/>
        <end position="432"/>
    </location>
</feature>
<name>K6YYD3_9ALTE</name>
<dbReference type="Gene3D" id="1.10.443.10">
    <property type="entry name" value="Intergrase catalytic core"/>
    <property type="match status" value="1"/>
</dbReference>
<accession>K6YYD3</accession>
<evidence type="ECO:0000256" key="1">
    <source>
        <dbReference type="ARBA" id="ARBA00023172"/>
    </source>
</evidence>
<dbReference type="InterPro" id="IPR013762">
    <property type="entry name" value="Integrase-like_cat_sf"/>
</dbReference>